<accession>A0A922LH14</accession>
<dbReference type="GeneID" id="24591134"/>
<dbReference type="GO" id="GO:0031340">
    <property type="term" value="P:positive regulation of vesicle fusion"/>
    <property type="evidence" value="ECO:0007669"/>
    <property type="project" value="TreeGrafter"/>
</dbReference>
<protein>
    <submittedName>
        <fullName evidence="2">C2 domain-containing protein 5, variant 4</fullName>
    </submittedName>
</protein>
<dbReference type="PANTHER" id="PTHR37412:SF2">
    <property type="entry name" value="C2 DOMAIN-CONTAINING PROTEIN 5"/>
    <property type="match status" value="1"/>
</dbReference>
<evidence type="ECO:0000313" key="3">
    <source>
        <dbReference type="Proteomes" id="UP000471633"/>
    </source>
</evidence>
<evidence type="ECO:0000259" key="1">
    <source>
        <dbReference type="Pfam" id="PF23025"/>
    </source>
</evidence>
<organism evidence="2 3">
    <name type="scientific">Schistosoma haematobium</name>
    <name type="common">Blood fluke</name>
    <dbReference type="NCBI Taxonomy" id="6185"/>
    <lineage>
        <taxon>Eukaryota</taxon>
        <taxon>Metazoa</taxon>
        <taxon>Spiralia</taxon>
        <taxon>Lophotrochozoa</taxon>
        <taxon>Platyhelminthes</taxon>
        <taxon>Trematoda</taxon>
        <taxon>Digenea</taxon>
        <taxon>Strigeidida</taxon>
        <taxon>Schistosomatoidea</taxon>
        <taxon>Schistosomatidae</taxon>
        <taxon>Schistosoma</taxon>
    </lineage>
</organism>
<dbReference type="InterPro" id="IPR038983">
    <property type="entry name" value="C2CD5"/>
</dbReference>
<dbReference type="GO" id="GO:0072659">
    <property type="term" value="P:protein localization to plasma membrane"/>
    <property type="evidence" value="ECO:0007669"/>
    <property type="project" value="TreeGrafter"/>
</dbReference>
<reference evidence="2" key="4">
    <citation type="journal article" date="2022" name="PLoS Pathog.">
        <title>Chromosome-level genome of Schistosoma haematobium underpins genome-wide explorations of molecular variation.</title>
        <authorList>
            <person name="Stroehlein A.J."/>
            <person name="Korhonen P.K."/>
            <person name="Lee V.V."/>
            <person name="Ralph S.A."/>
            <person name="Mentink-Kane M."/>
            <person name="You H."/>
            <person name="McManus D.P."/>
            <person name="Tchuente L.T."/>
            <person name="Stothard J.R."/>
            <person name="Kaur P."/>
            <person name="Dudchenko O."/>
            <person name="Aiden E.L."/>
            <person name="Yang B."/>
            <person name="Yang H."/>
            <person name="Emery A.M."/>
            <person name="Webster B.L."/>
            <person name="Brindley P.J."/>
            <person name="Rollinson D."/>
            <person name="Chang B.C.H."/>
            <person name="Gasser R.B."/>
            <person name="Young N.D."/>
        </authorList>
    </citation>
    <scope>NUCLEOTIDE SEQUENCE</scope>
</reference>
<gene>
    <name evidence="2" type="primary">C2CD5_1</name>
    <name evidence="2" type="ORF">MS3_00006081</name>
</gene>
<reference evidence="2" key="1">
    <citation type="journal article" date="2012" name="Nat. Genet.">
        <title>Whole-genome sequence of Schistosoma haematobium.</title>
        <authorList>
            <person name="Young N.D."/>
            <person name="Jex A.R."/>
            <person name="Li B."/>
            <person name="Liu S."/>
            <person name="Yang L."/>
            <person name="Xiong Z."/>
            <person name="Li Y."/>
            <person name="Cantacessi C."/>
            <person name="Hall R.S."/>
            <person name="Xu X."/>
            <person name="Chen F."/>
            <person name="Wu X."/>
            <person name="Zerlotini A."/>
            <person name="Oliveira G."/>
            <person name="Hofmann A."/>
            <person name="Zhang G."/>
            <person name="Fang X."/>
            <person name="Kang Y."/>
            <person name="Campbell B.E."/>
            <person name="Loukas A."/>
            <person name="Ranganathan S."/>
            <person name="Rollinson D."/>
            <person name="Rinaldi G."/>
            <person name="Brindley P.J."/>
            <person name="Yang H."/>
            <person name="Wang J."/>
            <person name="Wang J."/>
            <person name="Gasser R.B."/>
        </authorList>
    </citation>
    <scope>NUCLEOTIDE SEQUENCE</scope>
</reference>
<dbReference type="GO" id="GO:0010828">
    <property type="term" value="P:positive regulation of D-glucose transmembrane transport"/>
    <property type="evidence" value="ECO:0007669"/>
    <property type="project" value="TreeGrafter"/>
</dbReference>
<dbReference type="CTD" id="24591134"/>
<dbReference type="AlphaFoldDB" id="A0A922LH14"/>
<sequence length="133" mass="15004">MILHFGSLVASKSVRLLDKNSPAGIQFRDAWWLELRTEIVTHMRSIGCDAVLAYREECTIYEDVCILQSYGTAVQINPKWINDLSYKITTTNSLGHISVTLAKASEKICESMSYTCRQTLVLTIRGLISTKRC</sequence>
<dbReference type="PANTHER" id="PTHR37412">
    <property type="entry name" value="C2 DOMAIN-CONTAINING PROTEIN 5"/>
    <property type="match status" value="1"/>
</dbReference>
<proteinExistence type="predicted"/>
<dbReference type="InterPro" id="IPR056431">
    <property type="entry name" value="C2CD5_YbjQ-rel_dom"/>
</dbReference>
<dbReference type="GO" id="GO:0005509">
    <property type="term" value="F:calcium ion binding"/>
    <property type="evidence" value="ECO:0007669"/>
    <property type="project" value="TreeGrafter"/>
</dbReference>
<dbReference type="GO" id="GO:0065002">
    <property type="term" value="P:intracellular protein transmembrane transport"/>
    <property type="evidence" value="ECO:0007669"/>
    <property type="project" value="TreeGrafter"/>
</dbReference>
<dbReference type="RefSeq" id="XP_051067333.1">
    <property type="nucleotide sequence ID" value="XM_051214180.1"/>
</dbReference>
<reference evidence="2" key="3">
    <citation type="submission" date="2021-06" db="EMBL/GenBank/DDBJ databases">
        <title>Chromosome-level genome assembly for S. haematobium.</title>
        <authorList>
            <person name="Stroehlein A.J."/>
        </authorList>
    </citation>
    <scope>NUCLEOTIDE SEQUENCE</scope>
</reference>
<dbReference type="Pfam" id="PF23025">
    <property type="entry name" value="YbjQ_2"/>
    <property type="match status" value="1"/>
</dbReference>
<dbReference type="GO" id="GO:0005544">
    <property type="term" value="F:calcium-dependent phospholipid binding"/>
    <property type="evidence" value="ECO:0007669"/>
    <property type="project" value="InterPro"/>
</dbReference>
<dbReference type="Proteomes" id="UP000471633">
    <property type="component" value="Unassembled WGS sequence"/>
</dbReference>
<name>A0A922LH14_SCHHA</name>
<evidence type="ECO:0000313" key="2">
    <source>
        <dbReference type="EMBL" id="KAH9584509.1"/>
    </source>
</evidence>
<reference evidence="2" key="2">
    <citation type="journal article" date="2019" name="Gigascience">
        <title>High-quality Schistosoma haematobium genome achieved by single-molecule and long-range sequencing.</title>
        <authorList>
            <person name="Stroehlein A.J."/>
            <person name="Korhonen P.K."/>
            <person name="Chong T.M."/>
            <person name="Lim Y.L."/>
            <person name="Chan K.G."/>
            <person name="Webster B."/>
            <person name="Rollinson D."/>
            <person name="Brindley P.J."/>
            <person name="Gasser R.B."/>
            <person name="Young N.D."/>
        </authorList>
    </citation>
    <scope>NUCLEOTIDE SEQUENCE</scope>
</reference>
<dbReference type="GO" id="GO:0005886">
    <property type="term" value="C:plasma membrane"/>
    <property type="evidence" value="ECO:0007669"/>
    <property type="project" value="TreeGrafter"/>
</dbReference>
<dbReference type="GO" id="GO:0090314">
    <property type="term" value="P:positive regulation of protein targeting to membrane"/>
    <property type="evidence" value="ECO:0007669"/>
    <property type="project" value="TreeGrafter"/>
</dbReference>
<comment type="caution">
    <text evidence="2">The sequence shown here is derived from an EMBL/GenBank/DDBJ whole genome shotgun (WGS) entry which is preliminary data.</text>
</comment>
<dbReference type="EMBL" id="AMPZ03000004">
    <property type="protein sequence ID" value="KAH9584509.1"/>
    <property type="molecule type" value="Genomic_DNA"/>
</dbReference>
<feature type="domain" description="C2" evidence="1">
    <location>
        <begin position="2"/>
        <end position="78"/>
    </location>
</feature>
<keyword evidence="3" id="KW-1185">Reference proteome</keyword>